<keyword evidence="2" id="KW-0732">Signal</keyword>
<dbReference type="Proteomes" id="UP000236724">
    <property type="component" value="Unassembled WGS sequence"/>
</dbReference>
<dbReference type="GO" id="GO:0007155">
    <property type="term" value="P:cell adhesion"/>
    <property type="evidence" value="ECO:0007669"/>
    <property type="project" value="InterPro"/>
</dbReference>
<comment type="similarity">
    <text evidence="1">Belongs to the N-Me-Phe pilin family.</text>
</comment>
<dbReference type="SUPFAM" id="SSF54523">
    <property type="entry name" value="Pili subunits"/>
    <property type="match status" value="1"/>
</dbReference>
<dbReference type="EMBL" id="FMSV02000555">
    <property type="protein sequence ID" value="SEH08649.1"/>
    <property type="molecule type" value="Genomic_DNA"/>
</dbReference>
<feature type="chain" id="PRO_5014860880" evidence="2">
    <location>
        <begin position="21"/>
        <end position="690"/>
    </location>
</feature>
<feature type="signal peptide" evidence="2">
    <location>
        <begin position="1"/>
        <end position="20"/>
    </location>
</feature>
<gene>
    <name evidence="3" type="primary">fimA</name>
    <name evidence="3" type="ORF">MBHS_04541</name>
</gene>
<reference evidence="3 4" key="1">
    <citation type="submission" date="2016-10" db="EMBL/GenBank/DDBJ databases">
        <authorList>
            <person name="de Groot N.N."/>
        </authorList>
    </citation>
    <scope>NUCLEOTIDE SEQUENCE [LARGE SCALE GENOMIC DNA]</scope>
    <source>
        <strain evidence="3">MBHS1</strain>
    </source>
</reference>
<dbReference type="AlphaFoldDB" id="A0A1H6FH14"/>
<dbReference type="InterPro" id="IPR001082">
    <property type="entry name" value="Pilin"/>
</dbReference>
<protein>
    <submittedName>
        <fullName evidence="3">Fimbrial protein</fullName>
    </submittedName>
</protein>
<proteinExistence type="inferred from homology"/>
<evidence type="ECO:0000313" key="3">
    <source>
        <dbReference type="EMBL" id="SEH08649.1"/>
    </source>
</evidence>
<sequence length="690" mass="77183">MKKITLLFLSFYLFPVWLNAAPATNTAYLIQPASLRTQLPADSIAYLRIPAPLGLMSMPKGNALDKALASAAHQQQLKQLVESLDKQTLLQSEPLLRLLLTQLRSPLEMAVLLPPAAPPTMANILARMQVKISSVEEANQLLQAIVDQEPALQLAEAFDKQGRALLKTDSLPILLRYQPKQQYLYVLSGVAATPTAFDEILATLKPITEHPMYALEQAIDSSYQGLFVWVDMQRVLPMVSASMPPQEQAQLQQMGLLETKAIALGYGFSNHKGRLKLLVDAPKAGLRTLVPKIKNEFALYSAGKPGVVASLNLPLAQLQQSFERFGKENMAQSGDWQDYLEFKQDYQKNLGISLEETLQAFGSEMIFFTDEAGEFIAIKLADAKKWQQLLDIFVKKGNAIYQTHRAHGQTWHHLQIPSFFEMIDEPLDSDISWLADIKGHSYWVEENGYLIFAQVPQALYDRQASSDHVLLKDWLEQEQRQEIDHSLLLLSTQFDKTPRYLYYFYLQFLNVIGDLTHSPVDLFTLPSAREAGLPQAGSYGLQFSMSDNLIGAELVFENNPLEIILGMYQGNTIALVGVMAAVAIPAYSDYLNRSKVAEGLGLLYRLKTPAEEFMLAKKSNKLPSVEEIGAKTSGKYVSQIYLLENGSGYAAEFYDSALSGRVILSYDPEQQTWDCFGDDMKPSFLPKSCK</sequence>
<organism evidence="3 4">
    <name type="scientific">Candidatus Venteria ishoeyi</name>
    <dbReference type="NCBI Taxonomy" id="1899563"/>
    <lineage>
        <taxon>Bacteria</taxon>
        <taxon>Pseudomonadati</taxon>
        <taxon>Pseudomonadota</taxon>
        <taxon>Gammaproteobacteria</taxon>
        <taxon>Thiotrichales</taxon>
        <taxon>Thiotrichaceae</taxon>
        <taxon>Venteria</taxon>
    </lineage>
</organism>
<evidence type="ECO:0000313" key="4">
    <source>
        <dbReference type="Proteomes" id="UP000236724"/>
    </source>
</evidence>
<accession>A0A1H6FH14</accession>
<dbReference type="GO" id="GO:0009289">
    <property type="term" value="C:pilus"/>
    <property type="evidence" value="ECO:0007669"/>
    <property type="project" value="InterPro"/>
</dbReference>
<keyword evidence="4" id="KW-1185">Reference proteome</keyword>
<evidence type="ECO:0000256" key="1">
    <source>
        <dbReference type="ARBA" id="ARBA00005233"/>
    </source>
</evidence>
<evidence type="ECO:0000256" key="2">
    <source>
        <dbReference type="SAM" id="SignalP"/>
    </source>
</evidence>
<dbReference type="Gene3D" id="3.30.700.10">
    <property type="entry name" value="Glycoprotein, Type 4 Pilin"/>
    <property type="match status" value="1"/>
</dbReference>
<dbReference type="RefSeq" id="WP_103922169.1">
    <property type="nucleotide sequence ID" value="NZ_FMSV02000555.1"/>
</dbReference>
<dbReference type="Pfam" id="PF00114">
    <property type="entry name" value="Pilin"/>
    <property type="match status" value="1"/>
</dbReference>
<name>A0A1H6FH14_9GAMM</name>
<dbReference type="InterPro" id="IPR045584">
    <property type="entry name" value="Pilin-like"/>
</dbReference>
<dbReference type="OrthoDB" id="5918848at2"/>